<dbReference type="GO" id="GO:0030544">
    <property type="term" value="F:Hsp70 protein binding"/>
    <property type="evidence" value="ECO:0007669"/>
    <property type="project" value="InterPro"/>
</dbReference>
<evidence type="ECO:0000259" key="9">
    <source>
        <dbReference type="PROSITE" id="PS51188"/>
    </source>
</evidence>
<feature type="zinc finger region" description="CR-type" evidence="6">
    <location>
        <begin position="131"/>
        <end position="214"/>
    </location>
</feature>
<dbReference type="GO" id="GO:0051082">
    <property type="term" value="F:unfolded protein binding"/>
    <property type="evidence" value="ECO:0007669"/>
    <property type="project" value="EnsemblFungi"/>
</dbReference>
<dbReference type="AlphaFoldDB" id="A0A1G4JEM3"/>
<dbReference type="HAMAP" id="MF_01152">
    <property type="entry name" value="DnaJ"/>
    <property type="match status" value="1"/>
</dbReference>
<dbReference type="PRINTS" id="PR00625">
    <property type="entry name" value="JDOMAIN"/>
</dbReference>
<dbReference type="InterPro" id="IPR012724">
    <property type="entry name" value="DnaJ"/>
</dbReference>
<evidence type="ECO:0000259" key="8">
    <source>
        <dbReference type="PROSITE" id="PS50076"/>
    </source>
</evidence>
<dbReference type="InterPro" id="IPR008971">
    <property type="entry name" value="HSP40/DnaJ_pept-bd"/>
</dbReference>
<keyword evidence="2" id="KW-0677">Repeat</keyword>
<keyword evidence="3 6" id="KW-0863">Zinc-finger</keyword>
<dbReference type="PROSITE" id="PS00636">
    <property type="entry name" value="DNAJ_1"/>
    <property type="match status" value="1"/>
</dbReference>
<dbReference type="GO" id="GO:0009267">
    <property type="term" value="P:cellular response to starvation"/>
    <property type="evidence" value="ECO:0007669"/>
    <property type="project" value="EnsemblFungi"/>
</dbReference>
<dbReference type="Gene3D" id="1.10.287.110">
    <property type="entry name" value="DnaJ domain"/>
    <property type="match status" value="1"/>
</dbReference>
<dbReference type="GO" id="GO:0072380">
    <property type="term" value="C:TRC complex"/>
    <property type="evidence" value="ECO:0007669"/>
    <property type="project" value="EnsemblFungi"/>
</dbReference>
<keyword evidence="4 6" id="KW-0862">Zinc</keyword>
<dbReference type="GO" id="GO:0006626">
    <property type="term" value="P:protein targeting to mitochondrion"/>
    <property type="evidence" value="ECO:0007669"/>
    <property type="project" value="EnsemblFungi"/>
</dbReference>
<evidence type="ECO:0000256" key="5">
    <source>
        <dbReference type="ARBA" id="ARBA00023186"/>
    </source>
</evidence>
<dbReference type="OrthoDB" id="550424at2759"/>
<dbReference type="InterPro" id="IPR001305">
    <property type="entry name" value="HSP_DnaJ_Cys-rich_dom"/>
</dbReference>
<dbReference type="Gene3D" id="2.60.260.20">
    <property type="entry name" value="Urease metallochaperone UreE, N-terminal domain"/>
    <property type="match status" value="2"/>
</dbReference>
<dbReference type="InterPro" id="IPR002939">
    <property type="entry name" value="DnaJ_C"/>
</dbReference>
<dbReference type="GO" id="GO:0008270">
    <property type="term" value="F:zinc ion binding"/>
    <property type="evidence" value="ECO:0007669"/>
    <property type="project" value="UniProtKB-KW"/>
</dbReference>
<dbReference type="GO" id="GO:0036503">
    <property type="term" value="P:ERAD pathway"/>
    <property type="evidence" value="ECO:0007669"/>
    <property type="project" value="EnsemblFungi"/>
</dbReference>
<evidence type="ECO:0000256" key="1">
    <source>
        <dbReference type="ARBA" id="ARBA00022723"/>
    </source>
</evidence>
<dbReference type="GO" id="GO:0001671">
    <property type="term" value="F:ATPase activator activity"/>
    <property type="evidence" value="ECO:0007669"/>
    <property type="project" value="EnsemblFungi"/>
</dbReference>
<dbReference type="GO" id="GO:0035719">
    <property type="term" value="P:tRNA import into nucleus"/>
    <property type="evidence" value="ECO:0007669"/>
    <property type="project" value="EnsemblFungi"/>
</dbReference>
<protein>
    <submittedName>
        <fullName evidence="10">LADA_0E10000g1_1</fullName>
    </submittedName>
</protein>
<dbReference type="GO" id="GO:0051131">
    <property type="term" value="P:chaperone-mediated protein complex assembly"/>
    <property type="evidence" value="ECO:0007669"/>
    <property type="project" value="EnsemblFungi"/>
</dbReference>
<dbReference type="SUPFAM" id="SSF46565">
    <property type="entry name" value="Chaperone J-domain"/>
    <property type="match status" value="1"/>
</dbReference>
<dbReference type="Pfam" id="PF00226">
    <property type="entry name" value="DnaJ"/>
    <property type="match status" value="1"/>
</dbReference>
<dbReference type="GO" id="GO:0042026">
    <property type="term" value="P:protein refolding"/>
    <property type="evidence" value="ECO:0007669"/>
    <property type="project" value="EnsemblFungi"/>
</dbReference>
<dbReference type="PANTHER" id="PTHR43888">
    <property type="entry name" value="DNAJ-LIKE-2, ISOFORM A-RELATED"/>
    <property type="match status" value="1"/>
</dbReference>
<dbReference type="EMBL" id="LT598455">
    <property type="protein sequence ID" value="SCU88414.1"/>
    <property type="molecule type" value="Genomic_DNA"/>
</dbReference>
<dbReference type="GO" id="GO:0140453">
    <property type="term" value="C:protein aggregate center"/>
    <property type="evidence" value="ECO:0007669"/>
    <property type="project" value="EnsemblFungi"/>
</dbReference>
<dbReference type="CDD" id="cd10747">
    <property type="entry name" value="DnaJ_C"/>
    <property type="match status" value="1"/>
</dbReference>
<evidence type="ECO:0000256" key="7">
    <source>
        <dbReference type="SAM" id="MobiDB-lite"/>
    </source>
</evidence>
<dbReference type="GO" id="GO:0006511">
    <property type="term" value="P:ubiquitin-dependent protein catabolic process"/>
    <property type="evidence" value="ECO:0007669"/>
    <property type="project" value="EnsemblFungi"/>
</dbReference>
<dbReference type="InterPro" id="IPR044713">
    <property type="entry name" value="DNJA1/2-like"/>
</dbReference>
<dbReference type="CDD" id="cd06257">
    <property type="entry name" value="DnaJ"/>
    <property type="match status" value="1"/>
</dbReference>
<gene>
    <name evidence="10" type="ORF">LADA_0E10000G</name>
</gene>
<dbReference type="FunFam" id="2.10.230.10:FF:000001">
    <property type="entry name" value="DnaJ subfamily A member 2"/>
    <property type="match status" value="1"/>
</dbReference>
<dbReference type="CDD" id="cd10719">
    <property type="entry name" value="DnaJ_zf"/>
    <property type="match status" value="1"/>
</dbReference>
<keyword evidence="5" id="KW-0143">Chaperone</keyword>
<dbReference type="PROSITE" id="PS51188">
    <property type="entry name" value="ZF_CR"/>
    <property type="match status" value="1"/>
</dbReference>
<evidence type="ECO:0000256" key="3">
    <source>
        <dbReference type="ARBA" id="ARBA00022771"/>
    </source>
</evidence>
<evidence type="ECO:0000313" key="10">
    <source>
        <dbReference type="EMBL" id="SCU88414.1"/>
    </source>
</evidence>
<name>A0A1G4JEM3_9SACH</name>
<organism evidence="10 11">
    <name type="scientific">Lachancea dasiensis</name>
    <dbReference type="NCBI Taxonomy" id="1072105"/>
    <lineage>
        <taxon>Eukaryota</taxon>
        <taxon>Fungi</taxon>
        <taxon>Dikarya</taxon>
        <taxon>Ascomycota</taxon>
        <taxon>Saccharomycotina</taxon>
        <taxon>Saccharomycetes</taxon>
        <taxon>Saccharomycetales</taxon>
        <taxon>Saccharomycetaceae</taxon>
        <taxon>Lachancea</taxon>
    </lineage>
</organism>
<evidence type="ECO:0000256" key="4">
    <source>
        <dbReference type="ARBA" id="ARBA00022833"/>
    </source>
</evidence>
<dbReference type="GO" id="GO:0006458">
    <property type="term" value="P:'de novo' protein folding"/>
    <property type="evidence" value="ECO:0007669"/>
    <property type="project" value="EnsemblFungi"/>
</dbReference>
<dbReference type="GO" id="GO:0140455">
    <property type="term" value="P:cytoplasm protein quality control"/>
    <property type="evidence" value="ECO:0007669"/>
    <property type="project" value="EnsemblFungi"/>
</dbReference>
<evidence type="ECO:0000313" key="11">
    <source>
        <dbReference type="Proteomes" id="UP000190274"/>
    </source>
</evidence>
<dbReference type="Pfam" id="PF01556">
    <property type="entry name" value="DnaJ_C"/>
    <property type="match status" value="1"/>
</dbReference>
<dbReference type="SMART" id="SM00271">
    <property type="entry name" value="DnaJ"/>
    <property type="match status" value="1"/>
</dbReference>
<dbReference type="Proteomes" id="UP000190274">
    <property type="component" value="Chromosome E"/>
</dbReference>
<dbReference type="GO" id="GO:0048471">
    <property type="term" value="C:perinuclear region of cytoplasm"/>
    <property type="evidence" value="ECO:0007669"/>
    <property type="project" value="EnsemblFungi"/>
</dbReference>
<sequence length="412" mass="44599">MVKETKFYDLLGVSVDANETQIKKAYRKQALKYHPDKNPSAEAADKFKELTVAYEVLSDPEKREVYDQMGMDGLSGGGAGGAGGFGGFGGFGDDIFSQFFGGGASARPRGPQKGKDIKHEMSASLEELYKGRTAKLALNKQVLCKTCEGRGGKAGSVKKCVGCNGQGMKFITRQMGPMIQRFQVECDACSGTGTIIDPKDRCKTCNAKKVANERKILEVHIEAGMKDGQRVVFQGEADQAPDIIPGDVVFVISQRPHKHFERKGDNLHYQAEVDLLTAVAGGEFAIEHVSGEWLKVGIIPGEVISPGMTKVIEGKGMPVQKYGGYGNLIITFKVNFPQNHFADEESLKKLEQILPPRSLPTIPKSAEIEECILTDFDPSKHSGSQSYGRGSSYDSDDEERGGGAEGVQCASQ</sequence>
<dbReference type="InterPro" id="IPR036869">
    <property type="entry name" value="J_dom_sf"/>
</dbReference>
<feature type="domain" description="CR-type" evidence="9">
    <location>
        <begin position="131"/>
        <end position="214"/>
    </location>
</feature>
<feature type="region of interest" description="Disordered" evidence="7">
    <location>
        <begin position="374"/>
        <end position="412"/>
    </location>
</feature>
<dbReference type="FunFam" id="1.10.287.110:FF:000048">
    <property type="entry name" value="DnaJ family protein"/>
    <property type="match status" value="1"/>
</dbReference>
<accession>A0A1G4JEM3</accession>
<dbReference type="FunFam" id="2.60.260.20:FF:000036">
    <property type="entry name" value="Type I HSP40 co-chaperone"/>
    <property type="match status" value="1"/>
</dbReference>
<reference evidence="11" key="1">
    <citation type="submission" date="2016-03" db="EMBL/GenBank/DDBJ databases">
        <authorList>
            <person name="Devillers H."/>
        </authorList>
    </citation>
    <scope>NUCLEOTIDE SEQUENCE [LARGE SCALE GENOMIC DNA]</scope>
</reference>
<dbReference type="Gene3D" id="2.10.230.10">
    <property type="entry name" value="Heat shock protein DnaJ, cysteine-rich domain"/>
    <property type="match status" value="1"/>
</dbReference>
<dbReference type="STRING" id="1266660.A0A1G4JEM3"/>
<keyword evidence="1 6" id="KW-0479">Metal-binding</keyword>
<dbReference type="Pfam" id="PF00684">
    <property type="entry name" value="DnaJ_CXXCXGXG"/>
    <property type="match status" value="1"/>
</dbReference>
<dbReference type="SUPFAM" id="SSF49493">
    <property type="entry name" value="HSP40/DnaJ peptide-binding domain"/>
    <property type="match status" value="2"/>
</dbReference>
<dbReference type="PROSITE" id="PS50076">
    <property type="entry name" value="DNAJ_2"/>
    <property type="match status" value="1"/>
</dbReference>
<dbReference type="InterPro" id="IPR036410">
    <property type="entry name" value="HSP_DnaJ_Cys-rich_dom_sf"/>
</dbReference>
<proteinExistence type="inferred from homology"/>
<feature type="domain" description="J" evidence="8">
    <location>
        <begin position="6"/>
        <end position="70"/>
    </location>
</feature>
<dbReference type="GO" id="GO:0005524">
    <property type="term" value="F:ATP binding"/>
    <property type="evidence" value="ECO:0007669"/>
    <property type="project" value="InterPro"/>
</dbReference>
<dbReference type="SUPFAM" id="SSF57938">
    <property type="entry name" value="DnaJ/Hsp40 cysteine-rich domain"/>
    <property type="match status" value="1"/>
</dbReference>
<feature type="compositionally biased region" description="Low complexity" evidence="7">
    <location>
        <begin position="382"/>
        <end position="393"/>
    </location>
</feature>
<dbReference type="GO" id="GO:0140602">
    <property type="term" value="C:nucleolar peripheral inclusion body"/>
    <property type="evidence" value="ECO:0007669"/>
    <property type="project" value="EnsemblFungi"/>
</dbReference>
<dbReference type="InterPro" id="IPR018253">
    <property type="entry name" value="DnaJ_domain_CS"/>
</dbReference>
<evidence type="ECO:0000256" key="2">
    <source>
        <dbReference type="ARBA" id="ARBA00022737"/>
    </source>
</evidence>
<dbReference type="GO" id="GO:0045047">
    <property type="term" value="P:protein targeting to ER"/>
    <property type="evidence" value="ECO:0007669"/>
    <property type="project" value="EnsemblFungi"/>
</dbReference>
<keyword evidence="11" id="KW-1185">Reference proteome</keyword>
<dbReference type="GO" id="GO:0140454">
    <property type="term" value="P:protein aggregate center assembly"/>
    <property type="evidence" value="ECO:0007669"/>
    <property type="project" value="EnsemblFungi"/>
</dbReference>
<dbReference type="GO" id="GO:0034605">
    <property type="term" value="P:cellular response to heat"/>
    <property type="evidence" value="ECO:0007669"/>
    <property type="project" value="EnsemblFungi"/>
</dbReference>
<evidence type="ECO:0000256" key="6">
    <source>
        <dbReference type="PROSITE-ProRule" id="PRU00546"/>
    </source>
</evidence>
<dbReference type="InterPro" id="IPR001623">
    <property type="entry name" value="DnaJ_domain"/>
</dbReference>